<feature type="transmembrane region" description="Helical" evidence="2">
    <location>
        <begin position="389"/>
        <end position="415"/>
    </location>
</feature>
<keyword evidence="2" id="KW-0812">Transmembrane</keyword>
<name>A0ABP1RI81_9HEXA</name>
<comment type="caution">
    <text evidence="3">The sequence shown here is derived from an EMBL/GenBank/DDBJ whole genome shotgun (WGS) entry which is preliminary data.</text>
</comment>
<dbReference type="Proteomes" id="UP001642540">
    <property type="component" value="Unassembled WGS sequence"/>
</dbReference>
<keyword evidence="2" id="KW-1133">Transmembrane helix</keyword>
<dbReference type="EMBL" id="CAXLJM020000075">
    <property type="protein sequence ID" value="CAL8128704.1"/>
    <property type="molecule type" value="Genomic_DNA"/>
</dbReference>
<feature type="transmembrane region" description="Helical" evidence="2">
    <location>
        <begin position="362"/>
        <end position="382"/>
    </location>
</feature>
<proteinExistence type="predicted"/>
<sequence length="485" mass="49278">MILKKRREGVLIACLLLGFFVDSGFSNYRACSILCGDYMYEQGRGFFDDFDFGFGGGIPGLAGGIAGGLGDLGAGIGGGLNTAIGGILGGAGAGPDGLGAGLNGGLLGVTGGGGAGLGSDGAGLGGGLNSGIGGINGGAGLGSDGVGAGVNGGLGPIMGGLGGGLGNGGTGLGGSLGIPGLIGIGGGGGVGDGLGIGGGIDLLGGSLFGGNLGIGGGGRPNRPPRRPVRPPRPPTLAPAPPRPPSPPPIPPPTPRPPSGPRPNPSRLYHHDSIGVRAGARIIAAVYEMWWCTTGFASVVMGVYVQMLYLPTAYTTIKELRNYALSVPFRTKHEVNSILFAFTKLQILSNVYNYSIGQYYNPYLKGFCMVTVVTALIVIVKLFNLHDLTLLGLSGFSLGVGLILVICVSIFCGMIHHQSGVLRNELMHWNMKNKIVRRRLRAFRPIGVQVGSFYVMHKGVVLIVLSVISNAAMSLLVSMTFTVNVE</sequence>
<protein>
    <submittedName>
        <fullName evidence="3">Uncharacterized protein</fullName>
    </submittedName>
</protein>
<keyword evidence="4" id="KW-1185">Reference proteome</keyword>
<keyword evidence="2" id="KW-0472">Membrane</keyword>
<evidence type="ECO:0000256" key="2">
    <source>
        <dbReference type="SAM" id="Phobius"/>
    </source>
</evidence>
<evidence type="ECO:0000256" key="1">
    <source>
        <dbReference type="SAM" id="MobiDB-lite"/>
    </source>
</evidence>
<feature type="region of interest" description="Disordered" evidence="1">
    <location>
        <begin position="214"/>
        <end position="269"/>
    </location>
</feature>
<evidence type="ECO:0000313" key="4">
    <source>
        <dbReference type="Proteomes" id="UP001642540"/>
    </source>
</evidence>
<organism evidence="3 4">
    <name type="scientific">Orchesella dallaii</name>
    <dbReference type="NCBI Taxonomy" id="48710"/>
    <lineage>
        <taxon>Eukaryota</taxon>
        <taxon>Metazoa</taxon>
        <taxon>Ecdysozoa</taxon>
        <taxon>Arthropoda</taxon>
        <taxon>Hexapoda</taxon>
        <taxon>Collembola</taxon>
        <taxon>Entomobryomorpha</taxon>
        <taxon>Entomobryoidea</taxon>
        <taxon>Orchesellidae</taxon>
        <taxon>Orchesellinae</taxon>
        <taxon>Orchesella</taxon>
    </lineage>
</organism>
<gene>
    <name evidence="3" type="ORF">ODALV1_LOCUS22473</name>
</gene>
<feature type="transmembrane region" description="Helical" evidence="2">
    <location>
        <begin position="459"/>
        <end position="482"/>
    </location>
</feature>
<evidence type="ECO:0000313" key="3">
    <source>
        <dbReference type="EMBL" id="CAL8128704.1"/>
    </source>
</evidence>
<accession>A0ABP1RI81</accession>
<feature type="compositionally biased region" description="Pro residues" evidence="1">
    <location>
        <begin position="230"/>
        <end position="263"/>
    </location>
</feature>
<reference evidence="3 4" key="1">
    <citation type="submission" date="2024-08" db="EMBL/GenBank/DDBJ databases">
        <authorList>
            <person name="Cucini C."/>
            <person name="Frati F."/>
        </authorList>
    </citation>
    <scope>NUCLEOTIDE SEQUENCE [LARGE SCALE GENOMIC DNA]</scope>
</reference>